<dbReference type="EMBL" id="HACA01030520">
    <property type="protein sequence ID" value="CDW47881.1"/>
    <property type="molecule type" value="Transcribed_RNA"/>
</dbReference>
<organism evidence="1">
    <name type="scientific">Lepeophtheirus salmonis</name>
    <name type="common">Salmon louse</name>
    <name type="synonym">Caligus salmonis</name>
    <dbReference type="NCBI Taxonomy" id="72036"/>
    <lineage>
        <taxon>Eukaryota</taxon>
        <taxon>Metazoa</taxon>
        <taxon>Ecdysozoa</taxon>
        <taxon>Arthropoda</taxon>
        <taxon>Crustacea</taxon>
        <taxon>Multicrustacea</taxon>
        <taxon>Hexanauplia</taxon>
        <taxon>Copepoda</taxon>
        <taxon>Siphonostomatoida</taxon>
        <taxon>Caligidae</taxon>
        <taxon>Lepeophtheirus</taxon>
    </lineage>
</organism>
<reference evidence="1" key="1">
    <citation type="submission" date="2014-05" db="EMBL/GenBank/DDBJ databases">
        <authorList>
            <person name="Chronopoulou M."/>
        </authorList>
    </citation>
    <scope>NUCLEOTIDE SEQUENCE</scope>
    <source>
        <tissue evidence="1">Whole organism</tissue>
    </source>
</reference>
<name>A0A0K2VD66_LEPSM</name>
<feature type="non-terminal residue" evidence="1">
    <location>
        <position position="1"/>
    </location>
</feature>
<dbReference type="AlphaFoldDB" id="A0A0K2VD66"/>
<accession>A0A0K2VD66</accession>
<protein>
    <submittedName>
        <fullName evidence="1">Uncharacterized protein</fullName>
    </submittedName>
</protein>
<proteinExistence type="predicted"/>
<evidence type="ECO:0000313" key="1">
    <source>
        <dbReference type="EMBL" id="CDW47881.1"/>
    </source>
</evidence>
<sequence>SSSSYIQCHCFPSGSSGLYAMRVMNEEQEWHKKLFPECYLKTINIPKSLIGGRIALLWNIILKINIKVFIDMSRESDIE</sequence>